<sequence length="240" mass="26221">MGRKKIEMKKIEKEDARQVCFSKRRQGLFKKASELSLLCGAHIAIIVFSPGGKPYIFAHPSLDSVINTITTTTSSFNPPPQSLHPHQQRRIHDLNMEHADLLARLEFERARARELKLVARSDAVRAGPVAAMWERPVEELSLAELEMAGSAAEEVKESMARRAEEIAVSSAFAAPPLPPMQYANVGLDPKVEEGLVFPYFVGGSGGGFGSGGGACVDLNGLFGCEQGVPHAFFGWENERF</sequence>
<dbReference type="PANTHER" id="PTHR11945:SF629">
    <property type="entry name" value="OS02G0164450 PROTEIN"/>
    <property type="match status" value="1"/>
</dbReference>
<gene>
    <name evidence="7" type="ORF">QJS04_geneDACA008843</name>
</gene>
<evidence type="ECO:0000256" key="4">
    <source>
        <dbReference type="ARBA" id="ARBA00023163"/>
    </source>
</evidence>
<keyword evidence="4" id="KW-0804">Transcription</keyword>
<dbReference type="PROSITE" id="PS50066">
    <property type="entry name" value="MADS_BOX_2"/>
    <property type="match status" value="1"/>
</dbReference>
<evidence type="ECO:0000256" key="1">
    <source>
        <dbReference type="ARBA" id="ARBA00004123"/>
    </source>
</evidence>
<dbReference type="FunFam" id="3.40.1810.10:FF:000006">
    <property type="entry name" value="Agamous-like MADS-box protein AGL62"/>
    <property type="match status" value="1"/>
</dbReference>
<keyword evidence="5" id="KW-0539">Nucleus</keyword>
<dbReference type="PANTHER" id="PTHR11945">
    <property type="entry name" value="MADS BOX PROTEIN"/>
    <property type="match status" value="1"/>
</dbReference>
<dbReference type="GO" id="GO:0005634">
    <property type="term" value="C:nucleus"/>
    <property type="evidence" value="ECO:0007669"/>
    <property type="project" value="UniProtKB-SubCell"/>
</dbReference>
<dbReference type="GO" id="GO:0046983">
    <property type="term" value="F:protein dimerization activity"/>
    <property type="evidence" value="ECO:0007669"/>
    <property type="project" value="InterPro"/>
</dbReference>
<evidence type="ECO:0000259" key="6">
    <source>
        <dbReference type="PROSITE" id="PS50066"/>
    </source>
</evidence>
<dbReference type="InterPro" id="IPR036879">
    <property type="entry name" value="TF_MADSbox_sf"/>
</dbReference>
<keyword evidence="8" id="KW-1185">Reference proteome</keyword>
<evidence type="ECO:0000313" key="8">
    <source>
        <dbReference type="Proteomes" id="UP001179952"/>
    </source>
</evidence>
<dbReference type="SUPFAM" id="SSF55455">
    <property type="entry name" value="SRF-like"/>
    <property type="match status" value="1"/>
</dbReference>
<dbReference type="Proteomes" id="UP001179952">
    <property type="component" value="Unassembled WGS sequence"/>
</dbReference>
<reference evidence="7" key="1">
    <citation type="journal article" date="2023" name="Nat. Commun.">
        <title>Diploid and tetraploid genomes of Acorus and the evolution of monocots.</title>
        <authorList>
            <person name="Ma L."/>
            <person name="Liu K.W."/>
            <person name="Li Z."/>
            <person name="Hsiao Y.Y."/>
            <person name="Qi Y."/>
            <person name="Fu T."/>
            <person name="Tang G.D."/>
            <person name="Zhang D."/>
            <person name="Sun W.H."/>
            <person name="Liu D.K."/>
            <person name="Li Y."/>
            <person name="Chen G.Z."/>
            <person name="Liu X.D."/>
            <person name="Liao X.Y."/>
            <person name="Jiang Y.T."/>
            <person name="Yu X."/>
            <person name="Hao Y."/>
            <person name="Huang J."/>
            <person name="Zhao X.W."/>
            <person name="Ke S."/>
            <person name="Chen Y.Y."/>
            <person name="Wu W.L."/>
            <person name="Hsu J.L."/>
            <person name="Lin Y.F."/>
            <person name="Huang M.D."/>
            <person name="Li C.Y."/>
            <person name="Huang L."/>
            <person name="Wang Z.W."/>
            <person name="Zhao X."/>
            <person name="Zhong W.Y."/>
            <person name="Peng D.H."/>
            <person name="Ahmad S."/>
            <person name="Lan S."/>
            <person name="Zhang J.S."/>
            <person name="Tsai W.C."/>
            <person name="Van de Peer Y."/>
            <person name="Liu Z.J."/>
        </authorList>
    </citation>
    <scope>NUCLEOTIDE SEQUENCE</scope>
    <source>
        <strain evidence="7">SCP</strain>
    </source>
</reference>
<evidence type="ECO:0000256" key="5">
    <source>
        <dbReference type="ARBA" id="ARBA00023242"/>
    </source>
</evidence>
<dbReference type="PRINTS" id="PR00404">
    <property type="entry name" value="MADSDOMAIN"/>
</dbReference>
<protein>
    <submittedName>
        <fullName evidence="7">Agamous-like MADS-box protein AGL62</fullName>
    </submittedName>
</protein>
<dbReference type="AlphaFoldDB" id="A0AAV9AEA3"/>
<dbReference type="Gene3D" id="3.40.1810.10">
    <property type="entry name" value="Transcription factor, MADS-box"/>
    <property type="match status" value="1"/>
</dbReference>
<dbReference type="Pfam" id="PF00319">
    <property type="entry name" value="SRF-TF"/>
    <property type="match status" value="1"/>
</dbReference>
<dbReference type="SMART" id="SM00432">
    <property type="entry name" value="MADS"/>
    <property type="match status" value="1"/>
</dbReference>
<dbReference type="EMBL" id="JAUJYN010000010">
    <property type="protein sequence ID" value="KAK1262443.1"/>
    <property type="molecule type" value="Genomic_DNA"/>
</dbReference>
<proteinExistence type="predicted"/>
<dbReference type="InterPro" id="IPR002100">
    <property type="entry name" value="TF_MADSbox"/>
</dbReference>
<dbReference type="GO" id="GO:0000978">
    <property type="term" value="F:RNA polymerase II cis-regulatory region sequence-specific DNA binding"/>
    <property type="evidence" value="ECO:0007669"/>
    <property type="project" value="TreeGrafter"/>
</dbReference>
<keyword evidence="3" id="KW-0238">DNA-binding</keyword>
<feature type="domain" description="MADS-box" evidence="6">
    <location>
        <begin position="1"/>
        <end position="61"/>
    </location>
</feature>
<evidence type="ECO:0000256" key="2">
    <source>
        <dbReference type="ARBA" id="ARBA00023015"/>
    </source>
</evidence>
<organism evidence="7 8">
    <name type="scientific">Acorus gramineus</name>
    <name type="common">Dwarf sweet flag</name>
    <dbReference type="NCBI Taxonomy" id="55184"/>
    <lineage>
        <taxon>Eukaryota</taxon>
        <taxon>Viridiplantae</taxon>
        <taxon>Streptophyta</taxon>
        <taxon>Embryophyta</taxon>
        <taxon>Tracheophyta</taxon>
        <taxon>Spermatophyta</taxon>
        <taxon>Magnoliopsida</taxon>
        <taxon>Liliopsida</taxon>
        <taxon>Acoraceae</taxon>
        <taxon>Acorus</taxon>
    </lineage>
</organism>
<reference evidence="7" key="2">
    <citation type="submission" date="2023-06" db="EMBL/GenBank/DDBJ databases">
        <authorList>
            <person name="Ma L."/>
            <person name="Liu K.-W."/>
            <person name="Li Z."/>
            <person name="Hsiao Y.-Y."/>
            <person name="Qi Y."/>
            <person name="Fu T."/>
            <person name="Tang G."/>
            <person name="Zhang D."/>
            <person name="Sun W.-H."/>
            <person name="Liu D.-K."/>
            <person name="Li Y."/>
            <person name="Chen G.-Z."/>
            <person name="Liu X.-D."/>
            <person name="Liao X.-Y."/>
            <person name="Jiang Y.-T."/>
            <person name="Yu X."/>
            <person name="Hao Y."/>
            <person name="Huang J."/>
            <person name="Zhao X.-W."/>
            <person name="Ke S."/>
            <person name="Chen Y.-Y."/>
            <person name="Wu W.-L."/>
            <person name="Hsu J.-L."/>
            <person name="Lin Y.-F."/>
            <person name="Huang M.-D."/>
            <person name="Li C.-Y."/>
            <person name="Huang L."/>
            <person name="Wang Z.-W."/>
            <person name="Zhao X."/>
            <person name="Zhong W.-Y."/>
            <person name="Peng D.-H."/>
            <person name="Ahmad S."/>
            <person name="Lan S."/>
            <person name="Zhang J.-S."/>
            <person name="Tsai W.-C."/>
            <person name="Van De Peer Y."/>
            <person name="Liu Z.-J."/>
        </authorList>
    </citation>
    <scope>NUCLEOTIDE SEQUENCE</scope>
    <source>
        <strain evidence="7">SCP</strain>
        <tissue evidence="7">Leaves</tissue>
    </source>
</reference>
<keyword evidence="2" id="KW-0805">Transcription regulation</keyword>
<comment type="subcellular location">
    <subcellularLocation>
        <location evidence="1">Nucleus</location>
    </subcellularLocation>
</comment>
<dbReference type="GO" id="GO:0000981">
    <property type="term" value="F:DNA-binding transcription factor activity, RNA polymerase II-specific"/>
    <property type="evidence" value="ECO:0007669"/>
    <property type="project" value="TreeGrafter"/>
</dbReference>
<comment type="caution">
    <text evidence="7">The sequence shown here is derived from an EMBL/GenBank/DDBJ whole genome shotgun (WGS) entry which is preliminary data.</text>
</comment>
<accession>A0AAV9AEA3</accession>
<evidence type="ECO:0000256" key="3">
    <source>
        <dbReference type="ARBA" id="ARBA00023125"/>
    </source>
</evidence>
<name>A0AAV9AEA3_ACOGR</name>
<evidence type="ECO:0000313" key="7">
    <source>
        <dbReference type="EMBL" id="KAK1262443.1"/>
    </source>
</evidence>